<reference evidence="1 2" key="1">
    <citation type="journal article" date="2019" name="Int. J. Syst. Evol. Microbiol.">
        <title>The Global Catalogue of Microorganisms (GCM) 10K type strain sequencing project: providing services to taxonomists for standard genome sequencing and annotation.</title>
        <authorList>
            <consortium name="The Broad Institute Genomics Platform"/>
            <consortium name="The Broad Institute Genome Sequencing Center for Infectious Disease"/>
            <person name="Wu L."/>
            <person name="Ma J."/>
        </authorList>
    </citation>
    <scope>NUCLEOTIDE SEQUENCE [LARGE SCALE GENOMIC DNA]</scope>
    <source>
        <strain evidence="1 2">JCM 14306</strain>
    </source>
</reference>
<dbReference type="RefSeq" id="WP_344110553.1">
    <property type="nucleotide sequence ID" value="NZ_BAAANE010000004.1"/>
</dbReference>
<dbReference type="EMBL" id="BAAANE010000004">
    <property type="protein sequence ID" value="GAA1630780.1"/>
    <property type="molecule type" value="Genomic_DNA"/>
</dbReference>
<evidence type="ECO:0000313" key="1">
    <source>
        <dbReference type="EMBL" id="GAA1630780.1"/>
    </source>
</evidence>
<accession>A0ABN2F4T5</accession>
<protein>
    <recommendedName>
        <fullName evidence="3">Type II toxin-antitoxin system HicA family toxin</fullName>
    </recommendedName>
</protein>
<evidence type="ECO:0008006" key="3">
    <source>
        <dbReference type="Google" id="ProtNLM"/>
    </source>
</evidence>
<organism evidence="1 2">
    <name type="scientific">Kribbella alba</name>
    <dbReference type="NCBI Taxonomy" id="190197"/>
    <lineage>
        <taxon>Bacteria</taxon>
        <taxon>Bacillati</taxon>
        <taxon>Actinomycetota</taxon>
        <taxon>Actinomycetes</taxon>
        <taxon>Propionibacteriales</taxon>
        <taxon>Kribbellaceae</taxon>
        <taxon>Kribbella</taxon>
    </lineage>
</organism>
<proteinExistence type="predicted"/>
<dbReference type="Proteomes" id="UP001501319">
    <property type="component" value="Unassembled WGS sequence"/>
</dbReference>
<comment type="caution">
    <text evidence="1">The sequence shown here is derived from an EMBL/GenBank/DDBJ whole genome shotgun (WGS) entry which is preliminary data.</text>
</comment>
<evidence type="ECO:0000313" key="2">
    <source>
        <dbReference type="Proteomes" id="UP001501319"/>
    </source>
</evidence>
<keyword evidence="2" id="KW-1185">Reference proteome</keyword>
<sequence length="96" mass="10383">MTSNPGPEHLTSHHRDTLRKIFQHPASHNIEWHDVVSLLKAVGTVARHHDGKVEVTVGSETGFFDIPAHKDAEIEAVVGLRRLLAAAGYSESGGPS</sequence>
<gene>
    <name evidence="1" type="ORF">GCM10009744_18590</name>
</gene>
<name>A0ABN2F4T5_9ACTN</name>